<keyword evidence="2" id="KW-1185">Reference proteome</keyword>
<accession>A0ABU1ILW9</accession>
<dbReference type="EMBL" id="JAVDQG010000003">
    <property type="protein sequence ID" value="MDR6225781.1"/>
    <property type="molecule type" value="Genomic_DNA"/>
</dbReference>
<name>A0ABU1ILW9_9BACL</name>
<sequence>MDIQRTLFRTVATLAITLLAVHFGLVTLSLTPDNPVNHRHKEAIDAYMDPLFTQNWMLFAPNPVSQHRSLAAQARVVNPRTGAMMETEWVDITDPLVKQKQRNRLSSEALVSRHIISGIRNYRHKDESRHLDGEKMLQRVSSTALAKQWPNRNIHEIRFRIITQAVPSFDQRHRDDDFMQREFQDSDWLPFAPAEEEWPL</sequence>
<dbReference type="Proteomes" id="UP001185012">
    <property type="component" value="Unassembled WGS sequence"/>
</dbReference>
<reference evidence="1 2" key="1">
    <citation type="submission" date="2023-07" db="EMBL/GenBank/DDBJ databases">
        <title>Genomic Encyclopedia of Type Strains, Phase IV (KMG-IV): sequencing the most valuable type-strain genomes for metagenomic binning, comparative biology and taxonomic classification.</title>
        <authorList>
            <person name="Goeker M."/>
        </authorList>
    </citation>
    <scope>NUCLEOTIDE SEQUENCE [LARGE SCALE GENOMIC DNA]</scope>
    <source>
        <strain evidence="1 2">DSM 45903</strain>
    </source>
</reference>
<evidence type="ECO:0000313" key="2">
    <source>
        <dbReference type="Proteomes" id="UP001185012"/>
    </source>
</evidence>
<proteinExistence type="predicted"/>
<protein>
    <submittedName>
        <fullName evidence="1">Uncharacterized protein</fullName>
    </submittedName>
</protein>
<dbReference type="RefSeq" id="WP_309864826.1">
    <property type="nucleotide sequence ID" value="NZ_JAVDQG010000003.1"/>
</dbReference>
<dbReference type="Pfam" id="PF19136">
    <property type="entry name" value="DUF5819"/>
    <property type="match status" value="1"/>
</dbReference>
<comment type="caution">
    <text evidence="1">The sequence shown here is derived from an EMBL/GenBank/DDBJ whole genome shotgun (WGS) entry which is preliminary data.</text>
</comment>
<dbReference type="InterPro" id="IPR043857">
    <property type="entry name" value="DUF5819"/>
</dbReference>
<evidence type="ECO:0000313" key="1">
    <source>
        <dbReference type="EMBL" id="MDR6225781.1"/>
    </source>
</evidence>
<organism evidence="1 2">
    <name type="scientific">Desmospora profundinema</name>
    <dbReference type="NCBI Taxonomy" id="1571184"/>
    <lineage>
        <taxon>Bacteria</taxon>
        <taxon>Bacillati</taxon>
        <taxon>Bacillota</taxon>
        <taxon>Bacilli</taxon>
        <taxon>Bacillales</taxon>
        <taxon>Thermoactinomycetaceae</taxon>
        <taxon>Desmospora</taxon>
    </lineage>
</organism>
<gene>
    <name evidence="1" type="ORF">JOE21_001779</name>
</gene>